<dbReference type="OrthoDB" id="118142at2"/>
<dbReference type="Pfam" id="PF07228">
    <property type="entry name" value="SpoIIE"/>
    <property type="match status" value="1"/>
</dbReference>
<dbReference type="EMBL" id="QHHU01000038">
    <property type="protein sequence ID" value="RSM40713.1"/>
    <property type="molecule type" value="Genomic_DNA"/>
</dbReference>
<dbReference type="AlphaFoldDB" id="A0A428WCC5"/>
<dbReference type="PROSITE" id="PS51746">
    <property type="entry name" value="PPM_2"/>
    <property type="match status" value="1"/>
</dbReference>
<dbReference type="Pfam" id="PF13185">
    <property type="entry name" value="GAF_2"/>
    <property type="match status" value="1"/>
</dbReference>
<feature type="domain" description="PPM-type phosphatase" evidence="2">
    <location>
        <begin position="312"/>
        <end position="521"/>
    </location>
</feature>
<keyword evidence="1" id="KW-0378">Hydrolase</keyword>
<dbReference type="InterPro" id="IPR029016">
    <property type="entry name" value="GAF-like_dom_sf"/>
</dbReference>
<dbReference type="InterPro" id="IPR003018">
    <property type="entry name" value="GAF"/>
</dbReference>
<dbReference type="SUPFAM" id="SSF55781">
    <property type="entry name" value="GAF domain-like"/>
    <property type="match status" value="1"/>
</dbReference>
<dbReference type="SUPFAM" id="SSF81606">
    <property type="entry name" value="PP2C-like"/>
    <property type="match status" value="1"/>
</dbReference>
<dbReference type="RefSeq" id="WP_020640136.1">
    <property type="nucleotide sequence ID" value="NZ_QHHU01000038.1"/>
</dbReference>
<keyword evidence="4" id="KW-1185">Reference proteome</keyword>
<dbReference type="Gene3D" id="3.30.450.40">
    <property type="match status" value="1"/>
</dbReference>
<evidence type="ECO:0000259" key="2">
    <source>
        <dbReference type="PROSITE" id="PS51746"/>
    </source>
</evidence>
<comment type="caution">
    <text evidence="3">The sequence shown here is derived from an EMBL/GenBank/DDBJ whole genome shotgun (WGS) entry which is preliminary data.</text>
</comment>
<dbReference type="InterPro" id="IPR036457">
    <property type="entry name" value="PPM-type-like_dom_sf"/>
</dbReference>
<evidence type="ECO:0000313" key="4">
    <source>
        <dbReference type="Proteomes" id="UP000286716"/>
    </source>
</evidence>
<dbReference type="PANTHER" id="PTHR43156:SF2">
    <property type="entry name" value="STAGE II SPORULATION PROTEIN E"/>
    <property type="match status" value="1"/>
</dbReference>
<accession>A0A428WCC5</accession>
<dbReference type="Gene3D" id="3.60.40.10">
    <property type="entry name" value="PPM-type phosphatase domain"/>
    <property type="match status" value="1"/>
</dbReference>
<name>A0A428WCC5_AMYBA</name>
<gene>
    <name evidence="3" type="ORF">DMA12_26160</name>
</gene>
<organism evidence="3 4">
    <name type="scientific">Amycolatopsis balhimycina DSM 5908</name>
    <dbReference type="NCBI Taxonomy" id="1081091"/>
    <lineage>
        <taxon>Bacteria</taxon>
        <taxon>Bacillati</taxon>
        <taxon>Actinomycetota</taxon>
        <taxon>Actinomycetes</taxon>
        <taxon>Pseudonocardiales</taxon>
        <taxon>Pseudonocardiaceae</taxon>
        <taxon>Amycolatopsis</taxon>
    </lineage>
</organism>
<reference evidence="3 4" key="1">
    <citation type="submission" date="2018-05" db="EMBL/GenBank/DDBJ databases">
        <title>Evolution of GPA BGCs.</title>
        <authorList>
            <person name="Waglechner N."/>
            <person name="Wright G.D."/>
        </authorList>
    </citation>
    <scope>NUCLEOTIDE SEQUENCE [LARGE SCALE GENOMIC DNA]</scope>
    <source>
        <strain evidence="3 4">DSM 5908</strain>
    </source>
</reference>
<dbReference type="SMART" id="SM00331">
    <property type="entry name" value="PP2C_SIG"/>
    <property type="match status" value="1"/>
</dbReference>
<dbReference type="PANTHER" id="PTHR43156">
    <property type="entry name" value="STAGE II SPORULATION PROTEIN E-RELATED"/>
    <property type="match status" value="1"/>
</dbReference>
<protein>
    <submittedName>
        <fullName evidence="3">Diguanylate phosphodiesterase</fullName>
    </submittedName>
</protein>
<dbReference type="Proteomes" id="UP000286716">
    <property type="component" value="Unassembled WGS sequence"/>
</dbReference>
<proteinExistence type="predicted"/>
<evidence type="ECO:0000313" key="3">
    <source>
        <dbReference type="EMBL" id="RSM40713.1"/>
    </source>
</evidence>
<dbReference type="InterPro" id="IPR001932">
    <property type="entry name" value="PPM-type_phosphatase-like_dom"/>
</dbReference>
<dbReference type="GO" id="GO:0016791">
    <property type="term" value="F:phosphatase activity"/>
    <property type="evidence" value="ECO:0007669"/>
    <property type="project" value="TreeGrafter"/>
</dbReference>
<sequence>MTSPPGFDAVLDAVRRAFVDDAGAPVATAVRALGPAETRAVLGCHVAVAVTDSALLADLVPGKEITHAIAVAADGREHGAVVYTTAETGELPSAVATAIDAVTTPLAGTVRRLQSEAAVLDALHSTGRELTAQLEIDRIVQDATDAATKATGAGFGAFFYNLVDEFGESYTLYTLSGVPREAFARFPMPRNTAVFGPTFDGTGTVRSPDITKDPRFGKNAPYHGMPEGHLPVCSYLAVSVLGPTSGEVLGGFFFGHPEPDRFTARHEYLAEGIAGYSAIALDNARLYERERTLATELARGMLPVAPPTPGLDVLTRYLPAATGSKVGGDWFDVIRLPSGATAFVIGDVVGHGVTAATVMGQVRTAVRSYALLELPPSEVLRNASELTVGLLGESFVTCFYAVHRPADGTLTYANAGHLPAILVRTDGSLDQIGEALAQPLGVGSVFPQRTTAFPPGADLVLYTDGLVESRTRDLTIGVEWLLAGIPELLTATDLGTAWDKLVEELTRGRHDDDIAVIHVRHRGEDGT</sequence>
<dbReference type="SMART" id="SM00065">
    <property type="entry name" value="GAF"/>
    <property type="match status" value="1"/>
</dbReference>
<evidence type="ECO:0000256" key="1">
    <source>
        <dbReference type="ARBA" id="ARBA00022801"/>
    </source>
</evidence>
<dbReference type="InterPro" id="IPR052016">
    <property type="entry name" value="Bact_Sigma-Reg"/>
</dbReference>